<feature type="domain" description="SAC" evidence="2">
    <location>
        <begin position="167"/>
        <end position="667"/>
    </location>
</feature>
<dbReference type="GO" id="GO:2001135">
    <property type="term" value="P:regulation of endocytic recycling"/>
    <property type="evidence" value="ECO:0007669"/>
    <property type="project" value="TreeGrafter"/>
</dbReference>
<dbReference type="OrthoDB" id="405996at2759"/>
<feature type="compositionally biased region" description="Low complexity" evidence="1">
    <location>
        <begin position="403"/>
        <end position="412"/>
    </location>
</feature>
<feature type="compositionally biased region" description="Polar residues" evidence="1">
    <location>
        <begin position="871"/>
        <end position="883"/>
    </location>
</feature>
<comment type="caution">
    <text evidence="3">The sequence shown here is derived from an EMBL/GenBank/DDBJ whole genome shotgun (WGS) entry which is preliminary data.</text>
</comment>
<dbReference type="PROSITE" id="PS50275">
    <property type="entry name" value="SAC"/>
    <property type="match status" value="1"/>
</dbReference>
<feature type="compositionally biased region" description="Polar residues" evidence="1">
    <location>
        <begin position="849"/>
        <end position="864"/>
    </location>
</feature>
<proteinExistence type="predicted"/>
<dbReference type="InterPro" id="IPR002013">
    <property type="entry name" value="SAC_dom"/>
</dbReference>
<feature type="region of interest" description="Disordered" evidence="1">
    <location>
        <begin position="848"/>
        <end position="883"/>
    </location>
</feature>
<feature type="compositionally biased region" description="Basic and acidic residues" evidence="1">
    <location>
        <begin position="1069"/>
        <end position="1086"/>
    </location>
</feature>
<dbReference type="GO" id="GO:0045334">
    <property type="term" value="C:clathrin-coated endocytic vesicle"/>
    <property type="evidence" value="ECO:0007669"/>
    <property type="project" value="TreeGrafter"/>
</dbReference>
<feature type="region of interest" description="Disordered" evidence="1">
    <location>
        <begin position="313"/>
        <end position="388"/>
    </location>
</feature>
<feature type="compositionally biased region" description="Polar residues" evidence="1">
    <location>
        <begin position="364"/>
        <end position="388"/>
    </location>
</feature>
<feature type="compositionally biased region" description="Acidic residues" evidence="1">
    <location>
        <begin position="1280"/>
        <end position="1296"/>
    </location>
</feature>
<evidence type="ECO:0000256" key="1">
    <source>
        <dbReference type="SAM" id="MobiDB-lite"/>
    </source>
</evidence>
<keyword evidence="4" id="KW-1185">Reference proteome</keyword>
<feature type="region of interest" description="Disordered" evidence="1">
    <location>
        <begin position="1275"/>
        <end position="1296"/>
    </location>
</feature>
<feature type="compositionally biased region" description="Polar residues" evidence="1">
    <location>
        <begin position="393"/>
        <end position="402"/>
    </location>
</feature>
<accession>A0A8S9Z5X1</accession>
<dbReference type="GO" id="GO:0046856">
    <property type="term" value="P:phosphatidylinositol dephosphorylation"/>
    <property type="evidence" value="ECO:0007669"/>
    <property type="project" value="TreeGrafter"/>
</dbReference>
<feature type="compositionally biased region" description="Low complexity" evidence="1">
    <location>
        <begin position="322"/>
        <end position="342"/>
    </location>
</feature>
<dbReference type="GO" id="GO:0043812">
    <property type="term" value="F:phosphatidylinositol-4-phosphate phosphatase activity"/>
    <property type="evidence" value="ECO:0007669"/>
    <property type="project" value="TreeGrafter"/>
</dbReference>
<organism evidence="3 4">
    <name type="scientific">Paragonimus skrjabini miyazakii</name>
    <dbReference type="NCBI Taxonomy" id="59628"/>
    <lineage>
        <taxon>Eukaryota</taxon>
        <taxon>Metazoa</taxon>
        <taxon>Spiralia</taxon>
        <taxon>Lophotrochozoa</taxon>
        <taxon>Platyhelminthes</taxon>
        <taxon>Trematoda</taxon>
        <taxon>Digenea</taxon>
        <taxon>Plagiorchiida</taxon>
        <taxon>Troglotremata</taxon>
        <taxon>Troglotrematidae</taxon>
        <taxon>Paragonimus</taxon>
    </lineage>
</organism>
<feature type="compositionally biased region" description="Polar residues" evidence="1">
    <location>
        <begin position="1089"/>
        <end position="1106"/>
    </location>
</feature>
<dbReference type="PANTHER" id="PTHR45662:SF8">
    <property type="entry name" value="PHOSPHATIDYLINOSITIDE PHOSPHATASE SAC2"/>
    <property type="match status" value="1"/>
</dbReference>
<feature type="region of interest" description="Disordered" evidence="1">
    <location>
        <begin position="393"/>
        <end position="412"/>
    </location>
</feature>
<protein>
    <recommendedName>
        <fullName evidence="2">SAC domain-containing protein</fullName>
    </recommendedName>
</protein>
<feature type="region of interest" description="Disordered" evidence="1">
    <location>
        <begin position="935"/>
        <end position="961"/>
    </location>
</feature>
<dbReference type="GO" id="GO:0005769">
    <property type="term" value="C:early endosome"/>
    <property type="evidence" value="ECO:0007669"/>
    <property type="project" value="TreeGrafter"/>
</dbReference>
<evidence type="ECO:0000313" key="3">
    <source>
        <dbReference type="EMBL" id="KAF7262054.1"/>
    </source>
</evidence>
<dbReference type="PANTHER" id="PTHR45662">
    <property type="entry name" value="PHOSPHATIDYLINOSITIDE PHOSPHATASE SAC1"/>
    <property type="match status" value="1"/>
</dbReference>
<reference evidence="3" key="1">
    <citation type="submission" date="2019-07" db="EMBL/GenBank/DDBJ databases">
        <title>Annotation for the trematode Paragonimus miyazaki's.</title>
        <authorList>
            <person name="Choi Y.-J."/>
        </authorList>
    </citation>
    <scope>NUCLEOTIDE SEQUENCE</scope>
    <source>
        <strain evidence="3">Japan</strain>
    </source>
</reference>
<gene>
    <name evidence="3" type="ORF">EG68_00609</name>
</gene>
<feature type="compositionally biased region" description="Polar residues" evidence="1">
    <location>
        <begin position="937"/>
        <end position="953"/>
    </location>
</feature>
<dbReference type="Pfam" id="PF02383">
    <property type="entry name" value="Syja_N"/>
    <property type="match status" value="1"/>
</dbReference>
<evidence type="ECO:0000313" key="4">
    <source>
        <dbReference type="Proteomes" id="UP000822476"/>
    </source>
</evidence>
<name>A0A8S9Z5X1_9TREM</name>
<dbReference type="EMBL" id="JTDE01000185">
    <property type="protein sequence ID" value="KAF7262054.1"/>
    <property type="molecule type" value="Genomic_DNA"/>
</dbReference>
<feature type="region of interest" description="Disordered" evidence="1">
    <location>
        <begin position="1057"/>
        <end position="1110"/>
    </location>
</feature>
<sequence length="1518" mass="169900">MDLIETNGNYIIRNGSQALFCDRLSGKLTVKESTMIHTEWNPICLGKIDGVIGKIRYFPDSCWRLFLIQNSEPIGFLPDGMEIRRILQICPLVLNIAPTADLNLRPCDLTHPGIEKRHQTDLHIRSPLMHQVQRRLRNVAGAVDAKLSQHRQRIKYEKRIHEEIIRLLQLEEESFFYFSPGGGDITSWTQRKLSEAYWTGCPLSSEPKEHLLNDRHHPRQPVWRRADDRFFWNSNLLSEALKDADRVLEARNFPNYGKAFLSDDWEQFELMVSDMEGLLSPIVQGYVEIQTLRLGETMISSPASHVEPHRLKVPVTSGAGPSESSSTGMSVSFSTAASTTSDSDAEEHGTVIIHGLTESDKNPPTESPVRSQNSLHSEYPQSSHLTSDGVLESQTDVTTSTTAAPSLYSSSRAPSSDALTVVLFSRRSRRRAGTRYRRRGIDGEGQVANYVETEQLLHTRATGSPQTVAFLQIRGSVPLFWSQTSLKYRPPINLEKGDAENQAAFAKHWTELLASFQRVVIINLLDCGRRRSENPLFEAYVRHLLLLNRPNITCVLFDFHDYCRGLRFENASMLLSGTMHLLKEMKFCWATPKGLLCEQSWIFRLNCLDCLDRTNLVQCMFAGVVMATQLKKFGLLGPEDNLPTEFMRIMQRMWANNGDAISQQYAGTVAMKGDYTRTGGRTVNGVMRDGVSSVNRYYLRFRELARQAAIDLLLGNDASPELTLICDGAGLEAASIQAREETLKTLISRCRKLVVDPTQITLSECLLITYSELSLEPQGANTILLVTDQYLHFFRTDLPVRSRRPRYVRIPVSSVQKLELGLEPSLFRARRYVLRIFYSPPQPDCYASDSATSLTHTNAEPTSHSAERTTIDTGSSASPPKTSILSDLEWPTADFVPRQQKVHSSSSDVDNPPDVGSPCAVAETQVMPLIDPITDSHLPSRSRQMKPASSNIEPSRGPIRLPRPGSAAQYYLAFLQPNVRLFNTVLVPVPPGEENFHALHVVAAMILAAVRSGGRDMEVTEYPSRVKLNRLRQANVPVSYQPQLDADTLFSGLKLVDSQRGGRRGSSRTGEDKGKSSIALHADKGRACKTSTDSTVDRLTTQTGPPSNMDKLKEHFTKIRLPEIRLRMPGRSLALNQSESTSSSSVPPSHAAGYAYQVAKMPDAATAEGVGKTYKQSNPFFDELARLVRNPIRVREQTGRSGPQRQQLAFTRTGPVPHQLSDRRTVNRKPLVDSAAVSISDECPVDVTEEDPQLLDEKTKMLSESDTDIAYDVNQFDGVENSETETNDDEDDADDEEDVDIGLMDQESSLLSCALNKFTNIACETQHQAFDSDPNVMNVKCSWKTNGDALGVDSESNERTLTQQVSKGLAISTEQLRRRLQTQFSNATDRVLFAFNPLSRRLCKSETSLQKSSESSTLAFLTSCRVPAVRTLSNLELGELCSRQDVMDNHPTTPITRSFRCPSEHTLLKTDNMPTITLPNTKTTERLRKKRVDTMIRLDELRREVCPKQKVLTSFIVF</sequence>
<evidence type="ECO:0000259" key="2">
    <source>
        <dbReference type="PROSITE" id="PS50275"/>
    </source>
</evidence>
<dbReference type="Proteomes" id="UP000822476">
    <property type="component" value="Unassembled WGS sequence"/>
</dbReference>